<evidence type="ECO:0000256" key="1">
    <source>
        <dbReference type="ARBA" id="ARBA00022676"/>
    </source>
</evidence>
<dbReference type="PANTHER" id="PTHR30160">
    <property type="entry name" value="TETRAACYLDISACCHARIDE 4'-KINASE-RELATED"/>
    <property type="match status" value="1"/>
</dbReference>
<dbReference type="Gene3D" id="3.40.50.2000">
    <property type="entry name" value="Glycogen Phosphorylase B"/>
    <property type="match status" value="2"/>
</dbReference>
<sequence length="383" mass="40507">MTAVDGVCVLARLVEPGLGDLVQRNIAPALLRRAFPTARLTMVTGSTVAGRFAEFFERHSYATDVLECPDPGDQDPHRWARFRRELAALGARVCFVDPDSRGLGAAEARQAGIPVRLGLSGPGTAPGDLTHPLRLPPPLLGRADLFDHASALASALGLAGLRPGAVVPPLPRTTGAVPDLPSGVPLLAVHPGGAPQWNRRWPPDRYAELCRRAIGQYGAVCYLLGTGEDRADLLGLAAAITAGAPEAVVEVVTGNSLDRTANLLAGMDLLVGNDSALAHIAAAVRLPAVVLYGPTGTEFLWARIYPHHYGVSLRYPCQSLTHRAGELAGRHCAYDCPIPYSRAAGPYPRCLSDIDVDQVWPVVSRLLGTTASEPGKARASRAH</sequence>
<reference evidence="3 4" key="1">
    <citation type="journal article" date="2019" name="Int. J. Syst. Evol. Microbiol.">
        <title>The Global Catalogue of Microorganisms (GCM) 10K type strain sequencing project: providing services to taxonomists for standard genome sequencing and annotation.</title>
        <authorList>
            <consortium name="The Broad Institute Genomics Platform"/>
            <consortium name="The Broad Institute Genome Sequencing Center for Infectious Disease"/>
            <person name="Wu L."/>
            <person name="Ma J."/>
        </authorList>
    </citation>
    <scope>NUCLEOTIDE SEQUENCE [LARGE SCALE GENOMIC DNA]</scope>
    <source>
        <strain evidence="3 4">JCM 4788</strain>
    </source>
</reference>
<evidence type="ECO:0000256" key="2">
    <source>
        <dbReference type="ARBA" id="ARBA00022679"/>
    </source>
</evidence>
<dbReference type="SUPFAM" id="SSF53756">
    <property type="entry name" value="UDP-Glycosyltransferase/glycogen phosphorylase"/>
    <property type="match status" value="1"/>
</dbReference>
<evidence type="ECO:0008006" key="5">
    <source>
        <dbReference type="Google" id="ProtNLM"/>
    </source>
</evidence>
<dbReference type="InterPro" id="IPR002201">
    <property type="entry name" value="Glyco_trans_9"/>
</dbReference>
<keyword evidence="4" id="KW-1185">Reference proteome</keyword>
<dbReference type="Proteomes" id="UP001500879">
    <property type="component" value="Unassembled WGS sequence"/>
</dbReference>
<organism evidence="3 4">
    <name type="scientific">Streptomyces luteireticuli</name>
    <dbReference type="NCBI Taxonomy" id="173858"/>
    <lineage>
        <taxon>Bacteria</taxon>
        <taxon>Bacillati</taxon>
        <taxon>Actinomycetota</taxon>
        <taxon>Actinomycetes</taxon>
        <taxon>Kitasatosporales</taxon>
        <taxon>Streptomycetaceae</taxon>
        <taxon>Streptomyces</taxon>
    </lineage>
</organism>
<keyword evidence="1" id="KW-0328">Glycosyltransferase</keyword>
<comment type="caution">
    <text evidence="3">The sequence shown here is derived from an EMBL/GenBank/DDBJ whole genome shotgun (WGS) entry which is preliminary data.</text>
</comment>
<gene>
    <name evidence="3" type="ORF">GCM10010357_41840</name>
</gene>
<dbReference type="PANTHER" id="PTHR30160:SF1">
    <property type="entry name" value="LIPOPOLYSACCHARIDE 1,2-N-ACETYLGLUCOSAMINETRANSFERASE-RELATED"/>
    <property type="match status" value="1"/>
</dbReference>
<evidence type="ECO:0000313" key="4">
    <source>
        <dbReference type="Proteomes" id="UP001500879"/>
    </source>
</evidence>
<keyword evidence="2" id="KW-0808">Transferase</keyword>
<dbReference type="EMBL" id="BAAABX010000048">
    <property type="protein sequence ID" value="GAA0416078.1"/>
    <property type="molecule type" value="Genomic_DNA"/>
</dbReference>
<proteinExistence type="predicted"/>
<evidence type="ECO:0000313" key="3">
    <source>
        <dbReference type="EMBL" id="GAA0416078.1"/>
    </source>
</evidence>
<accession>A0ABN0YWR4</accession>
<dbReference type="CDD" id="cd03789">
    <property type="entry name" value="GT9_LPS_heptosyltransferase"/>
    <property type="match status" value="1"/>
</dbReference>
<dbReference type="InterPro" id="IPR051199">
    <property type="entry name" value="LPS_LOS_Heptosyltrfase"/>
</dbReference>
<name>A0ABN0YWR4_9ACTN</name>
<dbReference type="Pfam" id="PF01075">
    <property type="entry name" value="Glyco_transf_9"/>
    <property type="match status" value="1"/>
</dbReference>
<protein>
    <recommendedName>
        <fullName evidence="5">Glycosyltransferase family 9 protein</fullName>
    </recommendedName>
</protein>